<dbReference type="GO" id="GO:0004519">
    <property type="term" value="F:endonuclease activity"/>
    <property type="evidence" value="ECO:0007669"/>
    <property type="project" value="UniProtKB-KW"/>
</dbReference>
<dbReference type="SUPFAM" id="SSF54060">
    <property type="entry name" value="His-Me finger endonucleases"/>
    <property type="match status" value="1"/>
</dbReference>
<keyword evidence="3" id="KW-0378">Hydrolase</keyword>
<dbReference type="Pfam" id="PF07463">
    <property type="entry name" value="NUMOD4"/>
    <property type="match status" value="1"/>
</dbReference>
<dbReference type="Pfam" id="PF13392">
    <property type="entry name" value="HNH_3"/>
    <property type="match status" value="1"/>
</dbReference>
<dbReference type="SMART" id="SM00497">
    <property type="entry name" value="IENR1"/>
    <property type="match status" value="1"/>
</dbReference>
<keyword evidence="3" id="KW-0540">Nuclease</keyword>
<sequence>MIEIWKDIKNFEQIYQVSNLGRIKSLARYVNSKGGSQRLVKECILVPVLTRNGYLKVSLNNVTRKTFNIHRLVAEAFIPNPDNKPQVNHIDENKTNNTVTNLNWMTSKENVNHGTAITRRIATTTNDSNRSQSVTNGIDIFPSMHEASRITGIHQGSISNVCKGKRYYAGGYHWEYV</sequence>
<dbReference type="GO" id="GO:0016788">
    <property type="term" value="F:hydrolase activity, acting on ester bonds"/>
    <property type="evidence" value="ECO:0007669"/>
    <property type="project" value="InterPro"/>
</dbReference>
<evidence type="ECO:0000313" key="3">
    <source>
        <dbReference type="EMBL" id="ARM66002.1"/>
    </source>
</evidence>
<evidence type="ECO:0000313" key="4">
    <source>
        <dbReference type="Proteomes" id="UP000223464"/>
    </source>
</evidence>
<feature type="domain" description="HNH nuclease" evidence="2">
    <location>
        <begin position="69"/>
        <end position="111"/>
    </location>
</feature>
<proteinExistence type="predicted"/>
<dbReference type="InterPro" id="IPR003647">
    <property type="entry name" value="Intron_nuc_1_rpt"/>
</dbReference>
<accession>A0A1W6JIF6</accession>
<keyword evidence="3" id="KW-0255">Endonuclease</keyword>
<organism evidence="3 4">
    <name type="scientific">Lactococcus phage AM6</name>
    <dbReference type="NCBI Taxonomy" id="1965474"/>
    <lineage>
        <taxon>Viruses</taxon>
        <taxon>Duplodnaviria</taxon>
        <taxon>Heunggongvirae</taxon>
        <taxon>Uroviricota</taxon>
        <taxon>Caudoviricetes</taxon>
        <taxon>Teubervirus</taxon>
        <taxon>Teubervirus AM6</taxon>
    </lineage>
</organism>
<dbReference type="InterPro" id="IPR010902">
    <property type="entry name" value="NUMOD4"/>
</dbReference>
<dbReference type="Gene3D" id="1.10.10.10">
    <property type="entry name" value="Winged helix-like DNA-binding domain superfamily/Winged helix DNA-binding domain"/>
    <property type="match status" value="1"/>
</dbReference>
<evidence type="ECO:0000259" key="2">
    <source>
        <dbReference type="Pfam" id="PF13392"/>
    </source>
</evidence>
<dbReference type="InterPro" id="IPR044925">
    <property type="entry name" value="His-Me_finger_sf"/>
</dbReference>
<keyword evidence="4" id="KW-1185">Reference proteome</keyword>
<gene>
    <name evidence="3" type="ORF">AM6_055</name>
</gene>
<dbReference type="SUPFAM" id="SSF64496">
    <property type="entry name" value="DNA-binding domain of intron-encoded endonucleases"/>
    <property type="match status" value="1"/>
</dbReference>
<dbReference type="InterPro" id="IPR003615">
    <property type="entry name" value="HNH_nuc"/>
</dbReference>
<dbReference type="Proteomes" id="UP000223464">
    <property type="component" value="Segment"/>
</dbReference>
<dbReference type="Gene3D" id="3.90.75.20">
    <property type="match status" value="1"/>
</dbReference>
<evidence type="ECO:0000259" key="1">
    <source>
        <dbReference type="Pfam" id="PF07463"/>
    </source>
</evidence>
<reference evidence="3 4" key="1">
    <citation type="journal article" date="2017" name="Viruses">
        <title>Phage Biodiversity in Artisanal Cheese Wheys Reflects the Complexity of the Fermentation Process.</title>
        <authorList>
            <person name="Mahony J."/>
            <person name="Moscarelli A."/>
            <person name="Kelleher P."/>
            <person name="Lugli G.A."/>
            <person name="Ventura M."/>
            <person name="Settanni L."/>
            <person name="van Sinderen D."/>
        </authorList>
    </citation>
    <scope>NUCLEOTIDE SEQUENCE [LARGE SCALE GENOMIC DNA]</scope>
</reference>
<feature type="domain" description="NUMOD4" evidence="1">
    <location>
        <begin position="3"/>
        <end position="60"/>
    </location>
</feature>
<protein>
    <submittedName>
        <fullName evidence="3">HNH endonuclease family protein</fullName>
    </submittedName>
</protein>
<dbReference type="EMBL" id="KY554766">
    <property type="protein sequence ID" value="ARM66002.1"/>
    <property type="molecule type" value="Genomic_DNA"/>
</dbReference>
<dbReference type="InterPro" id="IPR036388">
    <property type="entry name" value="WH-like_DNA-bd_sf"/>
</dbReference>
<name>A0A1W6JIF6_9CAUD</name>